<feature type="region of interest" description="Disordered" evidence="3">
    <location>
        <begin position="663"/>
        <end position="690"/>
    </location>
</feature>
<dbReference type="Proteomes" id="UP001212841">
    <property type="component" value="Unassembled WGS sequence"/>
</dbReference>
<feature type="region of interest" description="Disordered" evidence="3">
    <location>
        <begin position="145"/>
        <end position="191"/>
    </location>
</feature>
<feature type="compositionally biased region" description="Low complexity" evidence="3">
    <location>
        <begin position="475"/>
        <end position="495"/>
    </location>
</feature>
<feature type="domain" description="RRM" evidence="4">
    <location>
        <begin position="7"/>
        <end position="71"/>
    </location>
</feature>
<organism evidence="5 6">
    <name type="scientific">Rhizophlyctis rosea</name>
    <dbReference type="NCBI Taxonomy" id="64517"/>
    <lineage>
        <taxon>Eukaryota</taxon>
        <taxon>Fungi</taxon>
        <taxon>Fungi incertae sedis</taxon>
        <taxon>Chytridiomycota</taxon>
        <taxon>Chytridiomycota incertae sedis</taxon>
        <taxon>Chytridiomycetes</taxon>
        <taxon>Rhizophlyctidales</taxon>
        <taxon>Rhizophlyctidaceae</taxon>
        <taxon>Rhizophlyctis</taxon>
    </lineage>
</organism>
<sequence>MSHPPKTTIHVTNITKDKATLKKLFQSFDGFRRISFHQDYCFVCFDNLEYATHAIDEIHSQTDMLAAYAKHGVASTMTPTIAVQPNPILYVSLFSYMTEAELTKIFRSYEGFDSHALVRFKDVEYAKLALEDLNATTNLFANYSTKGAKNNNTRPPKRTGSQSGIAADDVESTSEQTKRTETSSISSTTQPKRTIHVTNIDKDKANLIRTFSQYEGFRRIAFYADYCFVCFDDMRTASKSIEEVLFKTKMKANFAKADFVPHPLPPSAVGTPNSIIRISDYPSSSTEKELTSIFQLYDGFVDVQFYHASCLVYYRDMASAKKALDGLNSLTNFTAIYSKKGVTARRSVGQTVLTRPPSTKPTATSTTSLPAPKPEVIPSSQSSVEVTQQVEDDSTSSTSRDTPSPPPPPLRETSSEEDLHKSAEATDDAYQSMFLQPDMVAAAAEHDDVKGVRNDDQSSSSTLDSDGAAPDADVEQQPTESQPQLQQPQPQFSSLFSDSNMFQHHLQQHIHSDAKSLTQPPAHARIPLGALSGPDPHQHDFPQQQQHQHTQPPSEAQSAAAATAEMQAQLVSAKTFIDELFGRLAVLERENETLRQPTLPHNAHSASQHPQQGPHLSMPLSAPSQQSHSPTLLHPPHQHRLTIPILDPSRHDETDWYSPLMSSHHHQIPQPHHNVYHRSTSPPSVPHDSLAPSGRMEEVIEMLQRENMRLREELEERRVAYDRLQEAHKQCGVLQGLLAMCE</sequence>
<feature type="compositionally biased region" description="Polar residues" evidence="3">
    <location>
        <begin position="182"/>
        <end position="191"/>
    </location>
</feature>
<feature type="coiled-coil region" evidence="2">
    <location>
        <begin position="693"/>
        <end position="727"/>
    </location>
</feature>
<keyword evidence="2" id="KW-0175">Coiled coil</keyword>
<feature type="compositionally biased region" description="Low complexity" evidence="3">
    <location>
        <begin position="541"/>
        <end position="563"/>
    </location>
</feature>
<accession>A0AAD5X6Y3</accession>
<evidence type="ECO:0000313" key="5">
    <source>
        <dbReference type="EMBL" id="KAJ3053079.1"/>
    </source>
</evidence>
<feature type="compositionally biased region" description="Low complexity" evidence="3">
    <location>
        <begin position="379"/>
        <end position="402"/>
    </location>
</feature>
<evidence type="ECO:0000259" key="4">
    <source>
        <dbReference type="PROSITE" id="PS50102"/>
    </source>
</evidence>
<feature type="region of interest" description="Disordered" evidence="3">
    <location>
        <begin position="599"/>
        <end position="634"/>
    </location>
</feature>
<evidence type="ECO:0000256" key="1">
    <source>
        <dbReference type="PROSITE-ProRule" id="PRU00176"/>
    </source>
</evidence>
<evidence type="ECO:0000313" key="6">
    <source>
        <dbReference type="Proteomes" id="UP001212841"/>
    </source>
</evidence>
<feature type="compositionally biased region" description="Low complexity" evidence="3">
    <location>
        <begin position="354"/>
        <end position="370"/>
    </location>
</feature>
<dbReference type="InterPro" id="IPR035979">
    <property type="entry name" value="RBD_domain_sf"/>
</dbReference>
<gene>
    <name evidence="5" type="ORF">HK097_005113</name>
</gene>
<dbReference type="PROSITE" id="PS50102">
    <property type="entry name" value="RRM"/>
    <property type="match status" value="1"/>
</dbReference>
<dbReference type="InterPro" id="IPR012677">
    <property type="entry name" value="Nucleotide-bd_a/b_plait_sf"/>
</dbReference>
<comment type="caution">
    <text evidence="5">The sequence shown here is derived from an EMBL/GenBank/DDBJ whole genome shotgun (WGS) entry which is preliminary data.</text>
</comment>
<proteinExistence type="predicted"/>
<feature type="region of interest" description="Disordered" evidence="3">
    <location>
        <begin position="346"/>
        <end position="420"/>
    </location>
</feature>
<feature type="compositionally biased region" description="Polar residues" evidence="3">
    <location>
        <begin position="145"/>
        <end position="164"/>
    </location>
</feature>
<dbReference type="CDD" id="cd00590">
    <property type="entry name" value="RRM_SF"/>
    <property type="match status" value="1"/>
</dbReference>
<dbReference type="AlphaFoldDB" id="A0AAD5X6Y3"/>
<evidence type="ECO:0000256" key="2">
    <source>
        <dbReference type="SAM" id="Coils"/>
    </source>
</evidence>
<protein>
    <recommendedName>
        <fullName evidence="4">RRM domain-containing protein</fullName>
    </recommendedName>
</protein>
<feature type="compositionally biased region" description="Low complexity" evidence="3">
    <location>
        <begin position="457"/>
        <end position="466"/>
    </location>
</feature>
<feature type="region of interest" description="Disordered" evidence="3">
    <location>
        <begin position="449"/>
        <end position="495"/>
    </location>
</feature>
<reference evidence="5" key="1">
    <citation type="submission" date="2020-05" db="EMBL/GenBank/DDBJ databases">
        <title>Phylogenomic resolution of chytrid fungi.</title>
        <authorList>
            <person name="Stajich J.E."/>
            <person name="Amses K."/>
            <person name="Simmons R."/>
            <person name="Seto K."/>
            <person name="Myers J."/>
            <person name="Bonds A."/>
            <person name="Quandt C.A."/>
            <person name="Barry K."/>
            <person name="Liu P."/>
            <person name="Grigoriev I."/>
            <person name="Longcore J.E."/>
            <person name="James T.Y."/>
        </authorList>
    </citation>
    <scope>NUCLEOTIDE SEQUENCE</scope>
    <source>
        <strain evidence="5">JEL0318</strain>
    </source>
</reference>
<dbReference type="EMBL" id="JADGJD010000240">
    <property type="protein sequence ID" value="KAJ3053079.1"/>
    <property type="molecule type" value="Genomic_DNA"/>
</dbReference>
<dbReference type="Gene3D" id="3.30.70.330">
    <property type="match status" value="2"/>
</dbReference>
<evidence type="ECO:0000256" key="3">
    <source>
        <dbReference type="SAM" id="MobiDB-lite"/>
    </source>
</evidence>
<keyword evidence="1" id="KW-0694">RNA-binding</keyword>
<dbReference type="InterPro" id="IPR000504">
    <property type="entry name" value="RRM_dom"/>
</dbReference>
<name>A0AAD5X6Y3_9FUNG</name>
<keyword evidence="6" id="KW-1185">Reference proteome</keyword>
<dbReference type="GO" id="GO:0003723">
    <property type="term" value="F:RNA binding"/>
    <property type="evidence" value="ECO:0007669"/>
    <property type="project" value="UniProtKB-UniRule"/>
</dbReference>
<dbReference type="SUPFAM" id="SSF54928">
    <property type="entry name" value="RNA-binding domain, RBD"/>
    <property type="match status" value="2"/>
</dbReference>
<feature type="region of interest" description="Disordered" evidence="3">
    <location>
        <begin position="508"/>
        <end position="563"/>
    </location>
</feature>